<name>A0AAV2HYI3_LYMST</name>
<dbReference type="AlphaFoldDB" id="A0AAV2HYI3"/>
<evidence type="ECO:0000313" key="7">
    <source>
        <dbReference type="Proteomes" id="UP001497497"/>
    </source>
</evidence>
<keyword evidence="7" id="KW-1185">Reference proteome</keyword>
<keyword evidence="5" id="KW-0812">Transmembrane</keyword>
<proteinExistence type="predicted"/>
<keyword evidence="3" id="KW-0862">Zinc</keyword>
<evidence type="ECO:0008006" key="8">
    <source>
        <dbReference type="Google" id="ProtNLM"/>
    </source>
</evidence>
<comment type="caution">
    <text evidence="6">The sequence shown here is derived from an EMBL/GenBank/DDBJ whole genome shotgun (WGS) entry which is preliminary data.</text>
</comment>
<evidence type="ECO:0000256" key="5">
    <source>
        <dbReference type="SAM" id="Phobius"/>
    </source>
</evidence>
<dbReference type="InterPro" id="IPR026765">
    <property type="entry name" value="Tmem163"/>
</dbReference>
<sequence length="122" mass="13540">MRIRQQNKQAPGLTGVPYMALELKDNEEENNNTGKGRQLRTAALVVSWISVIFSFITGVAAIVLGQLQENESLFGYGLDAVLDSFSSVAVLWRFYGSISSTVAEGVCRHRHILLRLVLFINL</sequence>
<evidence type="ECO:0000256" key="3">
    <source>
        <dbReference type="ARBA" id="ARBA00022833"/>
    </source>
</evidence>
<dbReference type="GO" id="GO:0016020">
    <property type="term" value="C:membrane"/>
    <property type="evidence" value="ECO:0007669"/>
    <property type="project" value="TreeGrafter"/>
</dbReference>
<organism evidence="6 7">
    <name type="scientific">Lymnaea stagnalis</name>
    <name type="common">Great pond snail</name>
    <name type="synonym">Helix stagnalis</name>
    <dbReference type="NCBI Taxonomy" id="6523"/>
    <lineage>
        <taxon>Eukaryota</taxon>
        <taxon>Metazoa</taxon>
        <taxon>Spiralia</taxon>
        <taxon>Lophotrochozoa</taxon>
        <taxon>Mollusca</taxon>
        <taxon>Gastropoda</taxon>
        <taxon>Heterobranchia</taxon>
        <taxon>Euthyneura</taxon>
        <taxon>Panpulmonata</taxon>
        <taxon>Hygrophila</taxon>
        <taxon>Lymnaeoidea</taxon>
        <taxon>Lymnaeidae</taxon>
        <taxon>Lymnaea</taxon>
    </lineage>
</organism>
<gene>
    <name evidence="6" type="ORF">GSLYS_00012417001</name>
</gene>
<evidence type="ECO:0000256" key="4">
    <source>
        <dbReference type="ARBA" id="ARBA00023329"/>
    </source>
</evidence>
<feature type="transmembrane region" description="Helical" evidence="5">
    <location>
        <begin position="42"/>
        <end position="67"/>
    </location>
</feature>
<keyword evidence="5" id="KW-0472">Membrane</keyword>
<dbReference type="PANTHER" id="PTHR31937">
    <property type="entry name" value="TRANSMEMBRANE PROTEIN 163"/>
    <property type="match status" value="1"/>
</dbReference>
<comment type="subcellular location">
    <subcellularLocation>
        <location evidence="2">Cytoplasmic vesicle</location>
    </subcellularLocation>
    <subcellularLocation>
        <location evidence="1">Endomembrane system</location>
        <topology evidence="1">Multi-pass membrane protein</topology>
    </subcellularLocation>
</comment>
<keyword evidence="5" id="KW-1133">Transmembrane helix</keyword>
<dbReference type="EMBL" id="CAXITT010000306">
    <property type="protein sequence ID" value="CAL1538596.1"/>
    <property type="molecule type" value="Genomic_DNA"/>
</dbReference>
<evidence type="ECO:0000256" key="1">
    <source>
        <dbReference type="ARBA" id="ARBA00004127"/>
    </source>
</evidence>
<dbReference type="Proteomes" id="UP001497497">
    <property type="component" value="Unassembled WGS sequence"/>
</dbReference>
<evidence type="ECO:0000256" key="2">
    <source>
        <dbReference type="ARBA" id="ARBA00004541"/>
    </source>
</evidence>
<evidence type="ECO:0000313" key="6">
    <source>
        <dbReference type="EMBL" id="CAL1538596.1"/>
    </source>
</evidence>
<dbReference type="GO" id="GO:0031410">
    <property type="term" value="C:cytoplasmic vesicle"/>
    <property type="evidence" value="ECO:0007669"/>
    <property type="project" value="UniProtKB-SubCell"/>
</dbReference>
<protein>
    <recommendedName>
        <fullName evidence="8">Transmembrane protein 163</fullName>
    </recommendedName>
</protein>
<dbReference type="PANTHER" id="PTHR31937:SF2">
    <property type="entry name" value="TRANSMEMBRANE PROTEIN 163"/>
    <property type="match status" value="1"/>
</dbReference>
<accession>A0AAV2HYI3</accession>
<keyword evidence="4" id="KW-0968">Cytoplasmic vesicle</keyword>
<dbReference type="GO" id="GO:0012505">
    <property type="term" value="C:endomembrane system"/>
    <property type="evidence" value="ECO:0007669"/>
    <property type="project" value="UniProtKB-SubCell"/>
</dbReference>
<reference evidence="6 7" key="1">
    <citation type="submission" date="2024-04" db="EMBL/GenBank/DDBJ databases">
        <authorList>
            <consortium name="Genoscope - CEA"/>
            <person name="William W."/>
        </authorList>
    </citation>
    <scope>NUCLEOTIDE SEQUENCE [LARGE SCALE GENOMIC DNA]</scope>
</reference>